<accession>A0ABT9SYX2</accession>
<dbReference type="InterPro" id="IPR015424">
    <property type="entry name" value="PyrdxlP-dep_Trfase"/>
</dbReference>
<dbReference type="Pfam" id="PF00155">
    <property type="entry name" value="Aminotran_1_2"/>
    <property type="match status" value="1"/>
</dbReference>
<evidence type="ECO:0000256" key="2">
    <source>
        <dbReference type="ARBA" id="ARBA00022679"/>
    </source>
</evidence>
<dbReference type="InterPro" id="IPR004839">
    <property type="entry name" value="Aminotransferase_I/II_large"/>
</dbReference>
<comment type="cofactor">
    <cofactor evidence="1">
        <name>pyridoxal 5'-phosphate</name>
        <dbReference type="ChEBI" id="CHEBI:597326"/>
    </cofactor>
</comment>
<dbReference type="InterPro" id="IPR050087">
    <property type="entry name" value="AON_synthase_class-II"/>
</dbReference>
<dbReference type="SUPFAM" id="SSF53383">
    <property type="entry name" value="PLP-dependent transferases"/>
    <property type="match status" value="1"/>
</dbReference>
<comment type="caution">
    <text evidence="5">The sequence shown here is derived from an EMBL/GenBank/DDBJ whole genome shotgun (WGS) entry which is preliminary data.</text>
</comment>
<gene>
    <name evidence="5" type="ORF">J2T07_002374</name>
</gene>
<dbReference type="EMBL" id="JAUSSK010000003">
    <property type="protein sequence ID" value="MDQ0010184.1"/>
    <property type="molecule type" value="Genomic_DNA"/>
</dbReference>
<dbReference type="PANTHER" id="PTHR13693:SF100">
    <property type="entry name" value="8-AMINO-7-OXONONANOATE SYNTHASE"/>
    <property type="match status" value="1"/>
</dbReference>
<keyword evidence="6" id="KW-1185">Reference proteome</keyword>
<dbReference type="PANTHER" id="PTHR13693">
    <property type="entry name" value="CLASS II AMINOTRANSFERASE/8-AMINO-7-OXONONANOATE SYNTHASE"/>
    <property type="match status" value="1"/>
</dbReference>
<dbReference type="InterPro" id="IPR015421">
    <property type="entry name" value="PyrdxlP-dep_Trfase_major"/>
</dbReference>
<evidence type="ECO:0000256" key="3">
    <source>
        <dbReference type="ARBA" id="ARBA00022898"/>
    </source>
</evidence>
<dbReference type="Gene3D" id="3.40.640.10">
    <property type="entry name" value="Type I PLP-dependent aspartate aminotransferase-like (Major domain)"/>
    <property type="match status" value="1"/>
</dbReference>
<keyword evidence="5" id="KW-0012">Acyltransferase</keyword>
<dbReference type="InterPro" id="IPR015422">
    <property type="entry name" value="PyrdxlP-dep_Trfase_small"/>
</dbReference>
<evidence type="ECO:0000256" key="1">
    <source>
        <dbReference type="ARBA" id="ARBA00001933"/>
    </source>
</evidence>
<keyword evidence="2 5" id="KW-0808">Transferase</keyword>
<reference evidence="5 6" key="1">
    <citation type="submission" date="2023-07" db="EMBL/GenBank/DDBJ databases">
        <title>Sorghum-associated microbial communities from plants grown in Nebraska, USA.</title>
        <authorList>
            <person name="Schachtman D."/>
        </authorList>
    </citation>
    <scope>NUCLEOTIDE SEQUENCE [LARGE SCALE GENOMIC DNA]</scope>
    <source>
        <strain evidence="5 6">CC60</strain>
    </source>
</reference>
<dbReference type="Gene3D" id="3.90.1150.10">
    <property type="entry name" value="Aspartate Aminotransferase, domain 1"/>
    <property type="match status" value="1"/>
</dbReference>
<dbReference type="EC" id="2.3.-.-" evidence="5"/>
<dbReference type="RefSeq" id="WP_306850240.1">
    <property type="nucleotide sequence ID" value="NZ_JAUSSK010000003.1"/>
</dbReference>
<name>A0ABT9SYX2_9GAMM</name>
<sequence>MEDRSRVAIGGLPDFMEQRLAKFRNFVMTEWGGRHVFRSRPFTPGALVLCTNDYLSISNSRRIVDAQCASLREHGAGLMMSSLFNQDPNDALRRVEQTLADAIGTAEGVLTQSGYCANIGLMQAIACPGRPVYIDVIAHASLHAGIRFAGATAVLFHHNDIGDLRAKISQNGAGVVVIDSIYSTNGSLAPIRDIVDFARAHDCLMVVDESHSLGTHGLHGRGLVADLGLAGKVDFVTVSLAKAYCSRAGFIACPKGFRDYFGFESLPAIFSSSLLPHDIAGIRAAHEVVVSEEWRRDRLHKLTRHIRCELASMDYPVDTDGEQIIALEVGSDLRTAEVRDIFEDHGIFGSLFTPPATSRGRSLVRLSLHAGLSDCDLDRLLTTLRDLRVAVRLSSWSGVARTRH</sequence>
<evidence type="ECO:0000313" key="6">
    <source>
        <dbReference type="Proteomes" id="UP001237737"/>
    </source>
</evidence>
<evidence type="ECO:0000259" key="4">
    <source>
        <dbReference type="Pfam" id="PF00155"/>
    </source>
</evidence>
<dbReference type="Proteomes" id="UP001237737">
    <property type="component" value="Unassembled WGS sequence"/>
</dbReference>
<dbReference type="GO" id="GO:0016746">
    <property type="term" value="F:acyltransferase activity"/>
    <property type="evidence" value="ECO:0007669"/>
    <property type="project" value="UniProtKB-KW"/>
</dbReference>
<organism evidence="5 6">
    <name type="scientific">Luteibacter jiangsuensis</name>
    <dbReference type="NCBI Taxonomy" id="637577"/>
    <lineage>
        <taxon>Bacteria</taxon>
        <taxon>Pseudomonadati</taxon>
        <taxon>Pseudomonadota</taxon>
        <taxon>Gammaproteobacteria</taxon>
        <taxon>Lysobacterales</taxon>
        <taxon>Rhodanobacteraceae</taxon>
        <taxon>Luteibacter</taxon>
    </lineage>
</organism>
<proteinExistence type="predicted"/>
<keyword evidence="3" id="KW-0663">Pyridoxal phosphate</keyword>
<protein>
    <submittedName>
        <fullName evidence="5">CAI-1 autoinducer synthase</fullName>
        <ecNumber evidence="5">2.3.-.-</ecNumber>
    </submittedName>
</protein>
<evidence type="ECO:0000313" key="5">
    <source>
        <dbReference type="EMBL" id="MDQ0010184.1"/>
    </source>
</evidence>
<dbReference type="NCBIfam" id="NF005526">
    <property type="entry name" value="PRK07179.1"/>
    <property type="match status" value="1"/>
</dbReference>
<feature type="domain" description="Aminotransferase class I/classII large" evidence="4">
    <location>
        <begin position="47"/>
        <end position="383"/>
    </location>
</feature>